<dbReference type="EMBL" id="UINC01116490">
    <property type="protein sequence ID" value="SVC88266.1"/>
    <property type="molecule type" value="Genomic_DNA"/>
</dbReference>
<protein>
    <recommendedName>
        <fullName evidence="3">DUF2892 domain-containing protein</fullName>
    </recommendedName>
</protein>
<accession>A0A382QS32</accession>
<organism evidence="2">
    <name type="scientific">marine metagenome</name>
    <dbReference type="NCBI Taxonomy" id="408172"/>
    <lineage>
        <taxon>unclassified sequences</taxon>
        <taxon>metagenomes</taxon>
        <taxon>ecological metagenomes</taxon>
    </lineage>
</organism>
<proteinExistence type="predicted"/>
<feature type="transmembrane region" description="Helical" evidence="1">
    <location>
        <begin position="43"/>
        <end position="69"/>
    </location>
</feature>
<evidence type="ECO:0008006" key="3">
    <source>
        <dbReference type="Google" id="ProtNLM"/>
    </source>
</evidence>
<dbReference type="AlphaFoldDB" id="A0A382QS32"/>
<feature type="transmembrane region" description="Helical" evidence="1">
    <location>
        <begin position="19"/>
        <end position="37"/>
    </location>
</feature>
<keyword evidence="1" id="KW-1133">Transmembrane helix</keyword>
<sequence length="78" mass="8385">MALFECNIDARGKAVRLKLGIRGLVAGFVLATAFYFAEIDWGIPWLIPLGIAGGGAFAIFESLVGWCVVRALGFRTPL</sequence>
<evidence type="ECO:0000313" key="2">
    <source>
        <dbReference type="EMBL" id="SVC88266.1"/>
    </source>
</evidence>
<reference evidence="2" key="1">
    <citation type="submission" date="2018-05" db="EMBL/GenBank/DDBJ databases">
        <authorList>
            <person name="Lanie J.A."/>
            <person name="Ng W.-L."/>
            <person name="Kazmierczak K.M."/>
            <person name="Andrzejewski T.M."/>
            <person name="Davidsen T.M."/>
            <person name="Wayne K.J."/>
            <person name="Tettelin H."/>
            <person name="Glass J.I."/>
            <person name="Rusch D."/>
            <person name="Podicherti R."/>
            <person name="Tsui H.-C.T."/>
            <person name="Winkler M.E."/>
        </authorList>
    </citation>
    <scope>NUCLEOTIDE SEQUENCE</scope>
</reference>
<keyword evidence="1" id="KW-0472">Membrane</keyword>
<keyword evidence="1" id="KW-0812">Transmembrane</keyword>
<evidence type="ECO:0000256" key="1">
    <source>
        <dbReference type="SAM" id="Phobius"/>
    </source>
</evidence>
<gene>
    <name evidence="2" type="ORF">METZ01_LOCUS341120</name>
</gene>
<name>A0A382QS32_9ZZZZ</name>